<evidence type="ECO:0000256" key="5">
    <source>
        <dbReference type="ARBA" id="ARBA00023015"/>
    </source>
</evidence>
<dbReference type="GO" id="GO:0005737">
    <property type="term" value="C:cytoplasm"/>
    <property type="evidence" value="ECO:0007669"/>
    <property type="project" value="UniProtKB-SubCell"/>
</dbReference>
<dbReference type="SMART" id="SM00342">
    <property type="entry name" value="HTH_ARAC"/>
    <property type="match status" value="1"/>
</dbReference>
<comment type="caution">
    <text evidence="11">The sequence shown here is derived from an EMBL/GenBank/DDBJ whole genome shotgun (WGS) entry which is preliminary data.</text>
</comment>
<accession>A0A430B770</accession>
<dbReference type="GO" id="GO:0043565">
    <property type="term" value="F:sequence-specific DNA binding"/>
    <property type="evidence" value="ECO:0007669"/>
    <property type="project" value="InterPro"/>
</dbReference>
<dbReference type="GO" id="GO:0000160">
    <property type="term" value="P:phosphorelay signal transduction system"/>
    <property type="evidence" value="ECO:0007669"/>
    <property type="project" value="UniProtKB-KW"/>
</dbReference>
<keyword evidence="4" id="KW-0902">Two-component regulatory system</keyword>
<dbReference type="Gene3D" id="3.40.50.2300">
    <property type="match status" value="1"/>
</dbReference>
<dbReference type="InterPro" id="IPR018062">
    <property type="entry name" value="HTH_AraC-typ_CS"/>
</dbReference>
<keyword evidence="3 8" id="KW-0597">Phosphoprotein</keyword>
<dbReference type="SUPFAM" id="SSF52172">
    <property type="entry name" value="CheY-like"/>
    <property type="match status" value="1"/>
</dbReference>
<dbReference type="PRINTS" id="PR00032">
    <property type="entry name" value="HTHARAC"/>
</dbReference>
<keyword evidence="12" id="KW-1185">Reference proteome</keyword>
<dbReference type="PROSITE" id="PS01124">
    <property type="entry name" value="HTH_ARAC_FAMILY_2"/>
    <property type="match status" value="1"/>
</dbReference>
<feature type="domain" description="HTH araC/xylS-type" evidence="9">
    <location>
        <begin position="389"/>
        <end position="487"/>
    </location>
</feature>
<dbReference type="InterPro" id="IPR020449">
    <property type="entry name" value="Tscrpt_reg_AraC-type_HTH"/>
</dbReference>
<dbReference type="InterPro" id="IPR041522">
    <property type="entry name" value="CdaR_GGDEF"/>
</dbReference>
<dbReference type="RefSeq" id="WP_126792302.1">
    <property type="nucleotide sequence ID" value="NZ_CP060720.1"/>
</dbReference>
<keyword evidence="6" id="KW-0238">DNA-binding</keyword>
<keyword evidence="2" id="KW-0963">Cytoplasm</keyword>
<dbReference type="PROSITE" id="PS00041">
    <property type="entry name" value="HTH_ARAC_FAMILY_1"/>
    <property type="match status" value="1"/>
</dbReference>
<dbReference type="InterPro" id="IPR001789">
    <property type="entry name" value="Sig_transdc_resp-reg_receiver"/>
</dbReference>
<dbReference type="InterPro" id="IPR018060">
    <property type="entry name" value="HTH_AraC"/>
</dbReference>
<evidence type="ECO:0000256" key="4">
    <source>
        <dbReference type="ARBA" id="ARBA00023012"/>
    </source>
</evidence>
<dbReference type="EMBL" id="NGKB01000003">
    <property type="protein sequence ID" value="RSU16171.1"/>
    <property type="molecule type" value="Genomic_DNA"/>
</dbReference>
<dbReference type="InterPro" id="IPR011006">
    <property type="entry name" value="CheY-like_superfamily"/>
</dbReference>
<feature type="modified residue" description="4-aspartylphosphate" evidence="8">
    <location>
        <position position="55"/>
    </location>
</feature>
<dbReference type="Pfam" id="PF12833">
    <property type="entry name" value="HTH_18"/>
    <property type="match status" value="1"/>
</dbReference>
<comment type="subcellular location">
    <subcellularLocation>
        <location evidence="1">Cytoplasm</location>
    </subcellularLocation>
</comment>
<evidence type="ECO:0000259" key="9">
    <source>
        <dbReference type="PROSITE" id="PS01124"/>
    </source>
</evidence>
<gene>
    <name evidence="11" type="ORF">CBF28_04340</name>
</gene>
<evidence type="ECO:0000256" key="1">
    <source>
        <dbReference type="ARBA" id="ARBA00004496"/>
    </source>
</evidence>
<name>A0A430B770_9ENTE</name>
<dbReference type="InterPro" id="IPR051552">
    <property type="entry name" value="HptR"/>
</dbReference>
<dbReference type="Gene3D" id="1.10.10.60">
    <property type="entry name" value="Homeodomain-like"/>
    <property type="match status" value="2"/>
</dbReference>
<organism evidence="11 12">
    <name type="scientific">Vagococcus carniphilus</name>
    <dbReference type="NCBI Taxonomy" id="218144"/>
    <lineage>
        <taxon>Bacteria</taxon>
        <taxon>Bacillati</taxon>
        <taxon>Bacillota</taxon>
        <taxon>Bacilli</taxon>
        <taxon>Lactobacillales</taxon>
        <taxon>Enterococcaceae</taxon>
        <taxon>Vagococcus</taxon>
    </lineage>
</organism>
<dbReference type="OrthoDB" id="342399at2"/>
<evidence type="ECO:0000313" key="12">
    <source>
        <dbReference type="Proteomes" id="UP000288028"/>
    </source>
</evidence>
<evidence type="ECO:0000256" key="7">
    <source>
        <dbReference type="ARBA" id="ARBA00023163"/>
    </source>
</evidence>
<evidence type="ECO:0000313" key="11">
    <source>
        <dbReference type="EMBL" id="RSU16171.1"/>
    </source>
</evidence>
<dbReference type="GO" id="GO:0003700">
    <property type="term" value="F:DNA-binding transcription factor activity"/>
    <property type="evidence" value="ECO:0007669"/>
    <property type="project" value="InterPro"/>
</dbReference>
<reference evidence="11 12" key="1">
    <citation type="submission" date="2017-05" db="EMBL/GenBank/DDBJ databases">
        <title>Vagococcus spp. assemblies.</title>
        <authorList>
            <person name="Gulvik C.A."/>
        </authorList>
    </citation>
    <scope>NUCLEOTIDE SEQUENCE [LARGE SCALE GENOMIC DNA]</scope>
    <source>
        <strain evidence="11 12">SS1714</strain>
    </source>
</reference>
<evidence type="ECO:0000256" key="6">
    <source>
        <dbReference type="ARBA" id="ARBA00023125"/>
    </source>
</evidence>
<dbReference type="Proteomes" id="UP000288028">
    <property type="component" value="Unassembled WGS sequence"/>
</dbReference>
<dbReference type="SMART" id="SM00448">
    <property type="entry name" value="REC"/>
    <property type="match status" value="1"/>
</dbReference>
<sequence length="499" mass="58626">MYKVMLVDDEYMILEGLKQIIPWKVLGFEVVKTAKRAQEALDYLKEETIDLLITDVTMPKMSGIDLVKKVREISPEMPILILSGYQEFEYVKQGMELGVKGYLVKPVDKKELEEKVKQIKKELLQKERFLSHKEMYYETMVQKWLNDEINEDEFLTFLAELNLTIASSYSVIIVNQADDSIDLEDYALQNNQPFVIQYDILSSNQTVIIFQGVRSELNQFVKGIESQLQGATFKIILGESVSDWENVYESFEKARKLLLFQEFYGAKEASQMIVNLTQTDEEEAKLHFLSFNKALMIGDMPTIKEELQHIYQQMTEFRYTPENVRHVTFLLFTDIYRQYPSLDKEIYDKTLNKIHSSESMQELKQWLDHILDIICDNPDVSKRYSELVKSAVTIISKDYSKDLSLKTVAEELHVNSVYLGQLFKKETERSFSQYLNQVRIKKAQYALLNTDKPINEVGYDIGYNNPTYFFKMFRKLNGLTPKEFREKYIQNYHSFDDEE</sequence>
<feature type="domain" description="Response regulatory" evidence="10">
    <location>
        <begin position="3"/>
        <end position="120"/>
    </location>
</feature>
<dbReference type="PANTHER" id="PTHR42713:SF3">
    <property type="entry name" value="TRANSCRIPTIONAL REGULATORY PROTEIN HPTR"/>
    <property type="match status" value="1"/>
</dbReference>
<protein>
    <recommendedName>
        <fullName evidence="13">DNA-binding response regulator</fullName>
    </recommendedName>
</protein>
<dbReference type="AlphaFoldDB" id="A0A430B770"/>
<evidence type="ECO:0000259" key="10">
    <source>
        <dbReference type="PROSITE" id="PS50110"/>
    </source>
</evidence>
<dbReference type="PANTHER" id="PTHR42713">
    <property type="entry name" value="HISTIDINE KINASE-RELATED"/>
    <property type="match status" value="1"/>
</dbReference>
<proteinExistence type="predicted"/>
<dbReference type="CDD" id="cd17536">
    <property type="entry name" value="REC_YesN-like"/>
    <property type="match status" value="1"/>
</dbReference>
<dbReference type="GeneID" id="95581328"/>
<dbReference type="Pfam" id="PF00072">
    <property type="entry name" value="Response_reg"/>
    <property type="match status" value="1"/>
</dbReference>
<dbReference type="SUPFAM" id="SSF46689">
    <property type="entry name" value="Homeodomain-like"/>
    <property type="match status" value="2"/>
</dbReference>
<evidence type="ECO:0000256" key="8">
    <source>
        <dbReference type="PROSITE-ProRule" id="PRU00169"/>
    </source>
</evidence>
<keyword evidence="7" id="KW-0804">Transcription</keyword>
<dbReference type="PROSITE" id="PS50110">
    <property type="entry name" value="RESPONSE_REGULATORY"/>
    <property type="match status" value="1"/>
</dbReference>
<evidence type="ECO:0000256" key="2">
    <source>
        <dbReference type="ARBA" id="ARBA00022490"/>
    </source>
</evidence>
<evidence type="ECO:0000256" key="3">
    <source>
        <dbReference type="ARBA" id="ARBA00022553"/>
    </source>
</evidence>
<dbReference type="InterPro" id="IPR009057">
    <property type="entry name" value="Homeodomain-like_sf"/>
</dbReference>
<dbReference type="Pfam" id="PF17853">
    <property type="entry name" value="GGDEF_2"/>
    <property type="match status" value="1"/>
</dbReference>
<evidence type="ECO:0008006" key="13">
    <source>
        <dbReference type="Google" id="ProtNLM"/>
    </source>
</evidence>
<keyword evidence="5" id="KW-0805">Transcription regulation</keyword>